<dbReference type="InParanoid" id="A0A7M7LP89"/>
<evidence type="ECO:0000256" key="3">
    <source>
        <dbReference type="ARBA" id="ARBA00022679"/>
    </source>
</evidence>
<comment type="similarity">
    <text evidence="2 9">Belongs to the sulfotransferase 2 family.</text>
</comment>
<keyword evidence="4 9" id="KW-0812">Transmembrane</keyword>
<dbReference type="EnsemblMetazoa" id="XM_003725485">
    <property type="protein sequence ID" value="XP_003725533"/>
    <property type="gene ID" value="LOC100890714"/>
</dbReference>
<evidence type="ECO:0000313" key="12">
    <source>
        <dbReference type="Proteomes" id="UP000007110"/>
    </source>
</evidence>
<protein>
    <recommendedName>
        <fullName evidence="9">Carbohydrate sulfotransferase</fullName>
        <ecNumber evidence="9">2.8.2.-</ecNumber>
    </recommendedName>
</protein>
<dbReference type="GO" id="GO:0000139">
    <property type="term" value="C:Golgi membrane"/>
    <property type="evidence" value="ECO:0007669"/>
    <property type="project" value="UniProtKB-SubCell"/>
</dbReference>
<reference evidence="11" key="2">
    <citation type="submission" date="2021-01" db="UniProtKB">
        <authorList>
            <consortium name="EnsemblMetazoa"/>
        </authorList>
    </citation>
    <scope>IDENTIFICATION</scope>
</reference>
<name>A0A7M7LP89_STRPU</name>
<sequence length="470" mass="54546">MSPPAGVVESSDQGDILLILDQDRPYQQIPKMTLRRKVCGVFRSPYLVICTLAVCCSAIYLFYGYQTFSKVPRYVHIGQFPKSPLQENTNALIANQQYNQFKTTTSEEHKESQDLPYGKPEEDNGSHPDFLVSDKEENKSFTDVPEPSSTTDNIVHGTKRIKATSLSLELHSHSNTSTAFAATENSTSLEDEILKLQTKRKQRIADVCHEHKLKIGGNFLYKDTYRHIYVIEEQKLLFCYIPKVGCSNWKRVLMVLDGKRDVADDITSREAHAHNGITRFGMISKTKQEYRLRNYRKVMFVRDPLARVVSAYKNKFADLAVYRTAPHVFHMFGKRIVKRYRKNPSPLALATGENVTFAEFVTYLTTTNERLEFDRHWKEMYKLCSPCQIRYDFIGKLENAYDEAEYVLRNMNFTRSLSFPGRENSHPTNVSSSRTDQYFENFSKETLRALWDIYHTDYELFGYQKPDYIT</sequence>
<evidence type="ECO:0000256" key="6">
    <source>
        <dbReference type="ARBA" id="ARBA00023034"/>
    </source>
</evidence>
<dbReference type="Pfam" id="PF03567">
    <property type="entry name" value="Sulfotransfer_2"/>
    <property type="match status" value="1"/>
</dbReference>
<dbReference type="PANTHER" id="PTHR12137">
    <property type="entry name" value="CARBOHYDRATE SULFOTRANSFERASE"/>
    <property type="match status" value="1"/>
</dbReference>
<dbReference type="SUPFAM" id="SSF52540">
    <property type="entry name" value="P-loop containing nucleoside triphosphate hydrolases"/>
    <property type="match status" value="1"/>
</dbReference>
<keyword evidence="8 9" id="KW-0325">Glycoprotein</keyword>
<dbReference type="RefSeq" id="XP_003725533.2">
    <property type="nucleotide sequence ID" value="XM_003725485.3"/>
</dbReference>
<keyword evidence="3 9" id="KW-0808">Transferase</keyword>
<dbReference type="GO" id="GO:0008146">
    <property type="term" value="F:sulfotransferase activity"/>
    <property type="evidence" value="ECO:0000318"/>
    <property type="project" value="GO_Central"/>
</dbReference>
<keyword evidence="6 9" id="KW-0333">Golgi apparatus</keyword>
<dbReference type="InterPro" id="IPR027417">
    <property type="entry name" value="P-loop_NTPase"/>
</dbReference>
<feature type="transmembrane region" description="Helical" evidence="9">
    <location>
        <begin position="45"/>
        <end position="65"/>
    </location>
</feature>
<feature type="compositionally biased region" description="Basic and acidic residues" evidence="10">
    <location>
        <begin position="105"/>
        <end position="132"/>
    </location>
</feature>
<evidence type="ECO:0000256" key="4">
    <source>
        <dbReference type="ARBA" id="ARBA00022692"/>
    </source>
</evidence>
<dbReference type="OrthoDB" id="2019940at2759"/>
<keyword evidence="5 9" id="KW-1133">Transmembrane helix</keyword>
<dbReference type="PANTHER" id="PTHR12137:SF54">
    <property type="entry name" value="CARBOHYDRATE SULFOTRANSFERASE"/>
    <property type="match status" value="1"/>
</dbReference>
<evidence type="ECO:0000256" key="10">
    <source>
        <dbReference type="SAM" id="MobiDB-lite"/>
    </source>
</evidence>
<dbReference type="GO" id="GO:0016051">
    <property type="term" value="P:carbohydrate biosynthetic process"/>
    <property type="evidence" value="ECO:0007669"/>
    <property type="project" value="InterPro"/>
</dbReference>
<proteinExistence type="inferred from homology"/>
<keyword evidence="7 9" id="KW-0472">Membrane</keyword>
<dbReference type="InterPro" id="IPR018011">
    <property type="entry name" value="Carb_sulfotrans_8-10"/>
</dbReference>
<evidence type="ECO:0000256" key="5">
    <source>
        <dbReference type="ARBA" id="ARBA00022989"/>
    </source>
</evidence>
<comment type="subcellular location">
    <subcellularLocation>
        <location evidence="1 9">Golgi apparatus membrane</location>
        <topology evidence="1 9">Single-pass type II membrane protein</topology>
    </subcellularLocation>
</comment>
<feature type="region of interest" description="Disordered" evidence="10">
    <location>
        <begin position="103"/>
        <end position="132"/>
    </location>
</feature>
<dbReference type="Proteomes" id="UP000007110">
    <property type="component" value="Unassembled WGS sequence"/>
</dbReference>
<evidence type="ECO:0000256" key="1">
    <source>
        <dbReference type="ARBA" id="ARBA00004323"/>
    </source>
</evidence>
<dbReference type="FunCoup" id="A0A7M7LP89">
    <property type="interactions" value="553"/>
</dbReference>
<dbReference type="GeneID" id="100890714"/>
<keyword evidence="9" id="KW-0119">Carbohydrate metabolism</keyword>
<dbReference type="KEGG" id="spu:100890714"/>
<evidence type="ECO:0000256" key="9">
    <source>
        <dbReference type="RuleBase" id="RU364020"/>
    </source>
</evidence>
<keyword evidence="9" id="KW-0735">Signal-anchor</keyword>
<evidence type="ECO:0000256" key="8">
    <source>
        <dbReference type="ARBA" id="ARBA00023180"/>
    </source>
</evidence>
<keyword evidence="12" id="KW-1185">Reference proteome</keyword>
<dbReference type="EC" id="2.8.2.-" evidence="9"/>
<accession>A0A7M7LP89</accession>
<dbReference type="InterPro" id="IPR005331">
    <property type="entry name" value="Sulfotransferase"/>
</dbReference>
<evidence type="ECO:0000256" key="7">
    <source>
        <dbReference type="ARBA" id="ARBA00023136"/>
    </source>
</evidence>
<dbReference type="AlphaFoldDB" id="A0A7M7LP89"/>
<reference evidence="12" key="1">
    <citation type="submission" date="2015-02" db="EMBL/GenBank/DDBJ databases">
        <title>Genome sequencing for Strongylocentrotus purpuratus.</title>
        <authorList>
            <person name="Murali S."/>
            <person name="Liu Y."/>
            <person name="Vee V."/>
            <person name="English A."/>
            <person name="Wang M."/>
            <person name="Skinner E."/>
            <person name="Han Y."/>
            <person name="Muzny D.M."/>
            <person name="Worley K.C."/>
            <person name="Gibbs R.A."/>
        </authorList>
    </citation>
    <scope>NUCLEOTIDE SEQUENCE</scope>
</reference>
<dbReference type="OMA" id="MGEICAM"/>
<evidence type="ECO:0000313" key="11">
    <source>
        <dbReference type="EnsemblMetazoa" id="XP_003725533"/>
    </source>
</evidence>
<evidence type="ECO:0000256" key="2">
    <source>
        <dbReference type="ARBA" id="ARBA00006339"/>
    </source>
</evidence>
<organism evidence="11 12">
    <name type="scientific">Strongylocentrotus purpuratus</name>
    <name type="common">Purple sea urchin</name>
    <dbReference type="NCBI Taxonomy" id="7668"/>
    <lineage>
        <taxon>Eukaryota</taxon>
        <taxon>Metazoa</taxon>
        <taxon>Echinodermata</taxon>
        <taxon>Eleutherozoa</taxon>
        <taxon>Echinozoa</taxon>
        <taxon>Echinoidea</taxon>
        <taxon>Euechinoidea</taxon>
        <taxon>Echinacea</taxon>
        <taxon>Camarodonta</taxon>
        <taxon>Echinidea</taxon>
        <taxon>Strongylocentrotidae</taxon>
        <taxon>Strongylocentrotus</taxon>
    </lineage>
</organism>